<keyword evidence="3" id="KW-1185">Reference proteome</keyword>
<dbReference type="VEuPathDB" id="ToxoDB:ETH_00041040"/>
<reference evidence="2" key="2">
    <citation type="submission" date="2013-10" db="EMBL/GenBank/DDBJ databases">
        <authorList>
            <person name="Aslett M."/>
        </authorList>
    </citation>
    <scope>NUCLEOTIDE SEQUENCE [LARGE SCALE GENOMIC DNA]</scope>
    <source>
        <strain evidence="2">Houghton</strain>
    </source>
</reference>
<dbReference type="Proteomes" id="UP000030747">
    <property type="component" value="Unassembled WGS sequence"/>
</dbReference>
<dbReference type="VEuPathDB" id="ToxoDB:ETH2_0601100"/>
<feature type="compositionally biased region" description="Low complexity" evidence="1">
    <location>
        <begin position="126"/>
        <end position="145"/>
    </location>
</feature>
<evidence type="ECO:0000313" key="3">
    <source>
        <dbReference type="Proteomes" id="UP000030747"/>
    </source>
</evidence>
<evidence type="ECO:0000256" key="1">
    <source>
        <dbReference type="SAM" id="MobiDB-lite"/>
    </source>
</evidence>
<feature type="compositionally biased region" description="Low complexity" evidence="1">
    <location>
        <begin position="153"/>
        <end position="173"/>
    </location>
</feature>
<dbReference type="GeneID" id="25257248"/>
<dbReference type="AlphaFoldDB" id="U6KSC2"/>
<feature type="compositionally biased region" description="Basic and acidic residues" evidence="1">
    <location>
        <begin position="177"/>
        <end position="186"/>
    </location>
</feature>
<feature type="non-terminal residue" evidence="2">
    <location>
        <position position="221"/>
    </location>
</feature>
<accession>U6KSC2</accession>
<feature type="compositionally biased region" description="Low complexity" evidence="1">
    <location>
        <begin position="80"/>
        <end position="90"/>
    </location>
</feature>
<name>U6KSC2_EIMTE</name>
<feature type="compositionally biased region" description="Polar residues" evidence="1">
    <location>
        <begin position="112"/>
        <end position="121"/>
    </location>
</feature>
<dbReference type="RefSeq" id="XP_013230024.1">
    <property type="nucleotide sequence ID" value="XM_013374570.1"/>
</dbReference>
<gene>
    <name evidence="2" type="ORF">ETH_00041040</name>
</gene>
<dbReference type="PROSITE" id="PS51257">
    <property type="entry name" value="PROKAR_LIPOPROTEIN"/>
    <property type="match status" value="1"/>
</dbReference>
<proteinExistence type="predicted"/>
<dbReference type="EMBL" id="HG674279">
    <property type="protein sequence ID" value="CDJ39269.1"/>
    <property type="molecule type" value="Genomic_DNA"/>
</dbReference>
<reference evidence="2" key="1">
    <citation type="submission" date="2013-10" db="EMBL/GenBank/DDBJ databases">
        <title>Genomic analysis of the causative agents of coccidiosis in chickens.</title>
        <authorList>
            <person name="Reid A.J."/>
            <person name="Blake D."/>
            <person name="Billington K."/>
            <person name="Browne H."/>
            <person name="Dunn M."/>
            <person name="Hung S."/>
            <person name="Kawahara F."/>
            <person name="Miranda-Saavedra D."/>
            <person name="Mourier T."/>
            <person name="Nagra H."/>
            <person name="Otto T.D."/>
            <person name="Rawlings N."/>
            <person name="Sanchez A."/>
            <person name="Sanders M."/>
            <person name="Subramaniam C."/>
            <person name="Tay Y."/>
            <person name="Dear P."/>
            <person name="Doerig C."/>
            <person name="Gruber A."/>
            <person name="Parkinson J."/>
            <person name="Shirley M."/>
            <person name="Wan K.L."/>
            <person name="Berriman M."/>
            <person name="Tomley F."/>
            <person name="Pain A."/>
        </authorList>
    </citation>
    <scope>NUCLEOTIDE SEQUENCE [LARGE SCALE GENOMIC DNA]</scope>
    <source>
        <strain evidence="2">Houghton</strain>
    </source>
</reference>
<organism evidence="2 3">
    <name type="scientific">Eimeria tenella</name>
    <name type="common">Coccidian parasite</name>
    <dbReference type="NCBI Taxonomy" id="5802"/>
    <lineage>
        <taxon>Eukaryota</taxon>
        <taxon>Sar</taxon>
        <taxon>Alveolata</taxon>
        <taxon>Apicomplexa</taxon>
        <taxon>Conoidasida</taxon>
        <taxon>Coccidia</taxon>
        <taxon>Eucoccidiorida</taxon>
        <taxon>Eimeriorina</taxon>
        <taxon>Eimeriidae</taxon>
        <taxon>Eimeria</taxon>
    </lineage>
</organism>
<protein>
    <submittedName>
        <fullName evidence="2">Uncharacterized protein</fullName>
    </submittedName>
</protein>
<sequence length="221" mass="22465">MWLRVIPESSSSSDHGCSCCAAAGCKGGTPGRDLIANAQRRQQEQQQEEVSDSSGGIETEDSANTAAVAKGRGTSRRMSTTEATIAATAAKPLRCKRPLRAAAAGERGSAGLQSSPTPSGRRSSKRLAAAKGGAGAAGVAARVVLPIARPQPRRSNSSSRSGSSSSRNGSSSSITALRRDSDRIKSDTAAPPEADRPGNAVAVGAAEWPPAESLQLGSLTI</sequence>
<feature type="compositionally biased region" description="Low complexity" evidence="1">
    <location>
        <begin position="100"/>
        <end position="111"/>
    </location>
</feature>
<feature type="region of interest" description="Disordered" evidence="1">
    <location>
        <begin position="30"/>
        <end position="221"/>
    </location>
</feature>
<evidence type="ECO:0000313" key="2">
    <source>
        <dbReference type="EMBL" id="CDJ39269.1"/>
    </source>
</evidence>